<keyword evidence="3" id="KW-0496">Mitochondrion</keyword>
<feature type="domain" description="GCVT N-terminal" evidence="4">
    <location>
        <begin position="25"/>
        <end position="135"/>
    </location>
</feature>
<comment type="subcellular location">
    <subcellularLocation>
        <location evidence="1">Mitochondrion</location>
    </subcellularLocation>
</comment>
<dbReference type="Gene3D" id="3.30.1360.120">
    <property type="entry name" value="Probable tRNA modification gtpase trme, domain 1"/>
    <property type="match status" value="1"/>
</dbReference>
<evidence type="ECO:0000313" key="5">
    <source>
        <dbReference type="EMBL" id="CAB4561182.1"/>
    </source>
</evidence>
<sequence length="373" mass="40210">MAEHFSDPFREQRALERGDALVVLGTADQGATGVVRLTGRDRLSWLDSLVSQEVSTLAVGESVEALLLDPNGRIERVLHVVDDGTATWILVDRDPQGVTEWLDRMVFRRDVDVVNVSDEFTVVALLGDGPAAQTVAPLAVAPNGVALSWRDPWSELAAGGWQYSSNEGHPASRWHYREFMLDGEGMTALNGLIASDKIAQAGTLALDALRIAAWRPALADVDETSLPHEFDWLRSAVHLHKGCYRGQETVAKVHNLGHPPRRLVALDLDGSDAGLPESGWTVALAESPEKHVGHITSAARHFEEGPIALALIKRSVPVDAELIVLAPGVAADGQAANGDRAMAARQTVIVPPTAGKAVDVPRISRDRVRPTRN</sequence>
<evidence type="ECO:0000256" key="3">
    <source>
        <dbReference type="ARBA" id="ARBA00023128"/>
    </source>
</evidence>
<accession>A0A6J6DBA5</accession>
<dbReference type="InterPro" id="IPR027266">
    <property type="entry name" value="TrmE/GcvT-like"/>
</dbReference>
<protein>
    <submittedName>
        <fullName evidence="5">Unannotated protein</fullName>
    </submittedName>
</protein>
<gene>
    <name evidence="5" type="ORF">UFOPK1591_00742</name>
</gene>
<proteinExistence type="predicted"/>
<dbReference type="InterPro" id="IPR006222">
    <property type="entry name" value="GCVT_N"/>
</dbReference>
<dbReference type="GO" id="GO:0005739">
    <property type="term" value="C:mitochondrion"/>
    <property type="evidence" value="ECO:0007669"/>
    <property type="project" value="UniProtKB-SubCell"/>
</dbReference>
<organism evidence="5">
    <name type="scientific">freshwater metagenome</name>
    <dbReference type="NCBI Taxonomy" id="449393"/>
    <lineage>
        <taxon>unclassified sequences</taxon>
        <taxon>metagenomes</taxon>
        <taxon>ecological metagenomes</taxon>
    </lineage>
</organism>
<dbReference type="PANTHER" id="PTHR22602:SF0">
    <property type="entry name" value="TRANSFERASE CAF17, MITOCHONDRIAL-RELATED"/>
    <property type="match status" value="1"/>
</dbReference>
<evidence type="ECO:0000256" key="1">
    <source>
        <dbReference type="ARBA" id="ARBA00004173"/>
    </source>
</evidence>
<reference evidence="5" key="1">
    <citation type="submission" date="2020-05" db="EMBL/GenBank/DDBJ databases">
        <authorList>
            <person name="Chiriac C."/>
            <person name="Salcher M."/>
            <person name="Ghai R."/>
            <person name="Kavagutti S V."/>
        </authorList>
    </citation>
    <scope>NUCLEOTIDE SEQUENCE</scope>
</reference>
<dbReference type="NCBIfam" id="TIGR03317">
    <property type="entry name" value="ygfZ_signature"/>
    <property type="match status" value="1"/>
</dbReference>
<evidence type="ECO:0000256" key="2">
    <source>
        <dbReference type="ARBA" id="ARBA00022946"/>
    </source>
</evidence>
<dbReference type="PANTHER" id="PTHR22602">
    <property type="entry name" value="TRANSFERASE CAF17, MITOCHONDRIAL-RELATED"/>
    <property type="match status" value="1"/>
</dbReference>
<keyword evidence="2" id="KW-0809">Transit peptide</keyword>
<dbReference type="EMBL" id="CAEZTD010000047">
    <property type="protein sequence ID" value="CAB4561182.1"/>
    <property type="molecule type" value="Genomic_DNA"/>
</dbReference>
<dbReference type="InterPro" id="IPR017703">
    <property type="entry name" value="YgfZ/GCV_T_CS"/>
</dbReference>
<dbReference type="SUPFAM" id="SSF103025">
    <property type="entry name" value="Folate-binding domain"/>
    <property type="match status" value="1"/>
</dbReference>
<dbReference type="AlphaFoldDB" id="A0A6J6DBA5"/>
<dbReference type="InterPro" id="IPR045179">
    <property type="entry name" value="YgfZ/GcvT"/>
</dbReference>
<name>A0A6J6DBA5_9ZZZZ</name>
<evidence type="ECO:0000259" key="4">
    <source>
        <dbReference type="Pfam" id="PF01571"/>
    </source>
</evidence>
<dbReference type="GO" id="GO:0016226">
    <property type="term" value="P:iron-sulfur cluster assembly"/>
    <property type="evidence" value="ECO:0007669"/>
    <property type="project" value="TreeGrafter"/>
</dbReference>
<dbReference type="Pfam" id="PF01571">
    <property type="entry name" value="GCV_T"/>
    <property type="match status" value="1"/>
</dbReference>